<dbReference type="InterPro" id="IPR050275">
    <property type="entry name" value="PGM_Phosphatase"/>
</dbReference>
<dbReference type="GO" id="GO:0005737">
    <property type="term" value="C:cytoplasm"/>
    <property type="evidence" value="ECO:0007669"/>
    <property type="project" value="TreeGrafter"/>
</dbReference>
<reference evidence="1 2" key="1">
    <citation type="submission" date="2015-03" db="EMBL/GenBank/DDBJ databases">
        <title>Genome Sequence of Kiloniella spongiae MEBiC09566, isolated from a marine sponge.</title>
        <authorList>
            <person name="Shao Z."/>
            <person name="Wang L."/>
            <person name="Li X."/>
        </authorList>
    </citation>
    <scope>NUCLEOTIDE SEQUENCE [LARGE SCALE GENOMIC DNA]</scope>
    <source>
        <strain evidence="1 2">MEBiC09566</strain>
    </source>
</reference>
<dbReference type="OrthoDB" id="9781415at2"/>
<dbReference type="PANTHER" id="PTHR48100">
    <property type="entry name" value="BROAD-SPECIFICITY PHOSPHATASE YOR283W-RELATED"/>
    <property type="match status" value="1"/>
</dbReference>
<dbReference type="EMBL" id="LAQL01000003">
    <property type="protein sequence ID" value="KLN61644.1"/>
    <property type="molecule type" value="Genomic_DNA"/>
</dbReference>
<evidence type="ECO:0000313" key="1">
    <source>
        <dbReference type="EMBL" id="KLN61644.1"/>
    </source>
</evidence>
<dbReference type="AlphaFoldDB" id="A0A0H2MGE0"/>
<dbReference type="STRING" id="1489064.WH96_04715"/>
<dbReference type="InterPro" id="IPR001345">
    <property type="entry name" value="PG/BPGM_mutase_AS"/>
</dbReference>
<proteinExistence type="predicted"/>
<evidence type="ECO:0000313" key="2">
    <source>
        <dbReference type="Proteomes" id="UP000035444"/>
    </source>
</evidence>
<dbReference type="RefSeq" id="WP_047762979.1">
    <property type="nucleotide sequence ID" value="NZ_LAQL01000003.1"/>
</dbReference>
<dbReference type="InterPro" id="IPR029033">
    <property type="entry name" value="His_PPase_superfam"/>
</dbReference>
<dbReference type="GO" id="GO:0016791">
    <property type="term" value="F:phosphatase activity"/>
    <property type="evidence" value="ECO:0007669"/>
    <property type="project" value="TreeGrafter"/>
</dbReference>
<dbReference type="Pfam" id="PF00300">
    <property type="entry name" value="His_Phos_1"/>
    <property type="match status" value="1"/>
</dbReference>
<evidence type="ECO:0008006" key="3">
    <source>
        <dbReference type="Google" id="ProtNLM"/>
    </source>
</evidence>
<dbReference type="InterPro" id="IPR013078">
    <property type="entry name" value="His_Pase_superF_clade-1"/>
</dbReference>
<dbReference type="Proteomes" id="UP000035444">
    <property type="component" value="Unassembled WGS sequence"/>
</dbReference>
<comment type="caution">
    <text evidence="1">The sequence shown here is derived from an EMBL/GenBank/DDBJ whole genome shotgun (WGS) entry which is preliminary data.</text>
</comment>
<accession>A0A0H2MGE0</accession>
<name>A0A0H2MGE0_9PROT</name>
<dbReference type="SUPFAM" id="SSF53254">
    <property type="entry name" value="Phosphoglycerate mutase-like"/>
    <property type="match status" value="1"/>
</dbReference>
<dbReference type="Gene3D" id="3.40.50.1240">
    <property type="entry name" value="Phosphoglycerate mutase-like"/>
    <property type="match status" value="1"/>
</dbReference>
<organism evidence="1 2">
    <name type="scientific">Kiloniella spongiae</name>
    <dbReference type="NCBI Taxonomy" id="1489064"/>
    <lineage>
        <taxon>Bacteria</taxon>
        <taxon>Pseudomonadati</taxon>
        <taxon>Pseudomonadota</taxon>
        <taxon>Alphaproteobacteria</taxon>
        <taxon>Rhodospirillales</taxon>
        <taxon>Kiloniellaceae</taxon>
        <taxon>Kiloniella</taxon>
    </lineage>
</organism>
<keyword evidence="2" id="KW-1185">Reference proteome</keyword>
<dbReference type="CDD" id="cd07067">
    <property type="entry name" value="HP_PGM_like"/>
    <property type="match status" value="1"/>
</dbReference>
<sequence length="183" mass="20839">MPVYLIRHGQSEFNAVARDGIDPLIYDAPLTALGQSQADRAREMISDLNIQHVICSPLTRAVQTALRIFKDEVPITIEATHREMVCNSCDVGRHPDTLSRDFPDLSFEHLDDHWWHKGPENEHGVPHEPEDVFNKRIEDFVLRLETTATAPFTTRPLAIVGHGLFFQGLVGRLMDNCEIVRYK</sequence>
<dbReference type="PANTHER" id="PTHR48100:SF61">
    <property type="entry name" value="PHOSPHOGLYCERATE MUTASE"/>
    <property type="match status" value="1"/>
</dbReference>
<dbReference type="SMART" id="SM00855">
    <property type="entry name" value="PGAM"/>
    <property type="match status" value="1"/>
</dbReference>
<gene>
    <name evidence="1" type="ORF">WH96_04715</name>
</gene>
<dbReference type="PROSITE" id="PS00175">
    <property type="entry name" value="PG_MUTASE"/>
    <property type="match status" value="1"/>
</dbReference>
<protein>
    <recommendedName>
        <fullName evidence="3">Phosphoglycerate mutase</fullName>
    </recommendedName>
</protein>